<dbReference type="PANTHER" id="PTHR20935">
    <property type="entry name" value="PHOSPHOGLYCERATE MUTASE-RELATED"/>
    <property type="match status" value="1"/>
</dbReference>
<organism evidence="2 3">
    <name type="scientific">Microbacterium ulmi</name>
    <dbReference type="NCBI Taxonomy" id="179095"/>
    <lineage>
        <taxon>Bacteria</taxon>
        <taxon>Bacillati</taxon>
        <taxon>Actinomycetota</taxon>
        <taxon>Actinomycetes</taxon>
        <taxon>Micrococcales</taxon>
        <taxon>Microbacteriaceae</taxon>
        <taxon>Microbacterium</taxon>
    </lineage>
</organism>
<evidence type="ECO:0000313" key="3">
    <source>
        <dbReference type="Proteomes" id="UP000543598"/>
    </source>
</evidence>
<protein>
    <submittedName>
        <fullName evidence="2">Histidine phosphatase family protein</fullName>
    </submittedName>
</protein>
<dbReference type="AlphaFoldDB" id="A0A7Y2M0Z3"/>
<dbReference type="InterPro" id="IPR029033">
    <property type="entry name" value="His_PPase_superfam"/>
</dbReference>
<accession>A0A7Y2M0Z3</accession>
<dbReference type="SMART" id="SM00855">
    <property type="entry name" value="PGAM"/>
    <property type="match status" value="1"/>
</dbReference>
<evidence type="ECO:0000313" key="2">
    <source>
        <dbReference type="EMBL" id="NNH03789.1"/>
    </source>
</evidence>
<dbReference type="GO" id="GO:0016787">
    <property type="term" value="F:hydrolase activity"/>
    <property type="evidence" value="ECO:0007669"/>
    <property type="project" value="UniProtKB-KW"/>
</dbReference>
<dbReference type="RefSeq" id="WP_167038002.1">
    <property type="nucleotide sequence ID" value="NZ_BAAANA010000001.1"/>
</dbReference>
<dbReference type="CDD" id="cd07067">
    <property type="entry name" value="HP_PGM_like"/>
    <property type="match status" value="1"/>
</dbReference>
<proteinExistence type="predicted"/>
<dbReference type="InterPro" id="IPR013078">
    <property type="entry name" value="His_Pase_superF_clade-1"/>
</dbReference>
<keyword evidence="1" id="KW-0378">Hydrolase</keyword>
<keyword evidence="3" id="KW-1185">Reference proteome</keyword>
<dbReference type="SUPFAM" id="SSF53254">
    <property type="entry name" value="Phosphoglycerate mutase-like"/>
    <property type="match status" value="1"/>
</dbReference>
<dbReference type="Proteomes" id="UP000543598">
    <property type="component" value="Unassembled WGS sequence"/>
</dbReference>
<reference evidence="2 3" key="1">
    <citation type="submission" date="2020-05" db="EMBL/GenBank/DDBJ databases">
        <title>MicrobeNet Type strains.</title>
        <authorList>
            <person name="Nicholson A.C."/>
        </authorList>
    </citation>
    <scope>NUCLEOTIDE SEQUENCE [LARGE SCALE GENOMIC DNA]</scope>
    <source>
        <strain evidence="2 3">JCM 14282</strain>
    </source>
</reference>
<gene>
    <name evidence="2" type="ORF">HLA99_08010</name>
</gene>
<sequence length="194" mass="21586">MSRILLVRHAEADGHDEVDPALSPLGVRQAEALAGRLAGENIRQVLTSPRRRARQTADLIARRIGRSATSSDLLEDRTPTPCAPRWNDYPSHRWEWLRDVPDDERDEDGVMLSAAWSRIVEQCSEVGWLSADETLVLVTHAFVVSWFVCRALDAPPAAWMLLPVANASITELAARPHGEYAVVGFNDVGHLVRH</sequence>
<dbReference type="PANTHER" id="PTHR20935:SF0">
    <property type="entry name" value="SERINE_THREONINE-PROTEIN PHOSPHATASE PGAM5, MITOCHONDRIAL"/>
    <property type="match status" value="1"/>
</dbReference>
<comment type="caution">
    <text evidence="2">The sequence shown here is derived from an EMBL/GenBank/DDBJ whole genome shotgun (WGS) entry which is preliminary data.</text>
</comment>
<dbReference type="InterPro" id="IPR051021">
    <property type="entry name" value="Mito_Ser/Thr_phosphatase"/>
</dbReference>
<dbReference type="EMBL" id="JABEMB010000009">
    <property type="protein sequence ID" value="NNH03789.1"/>
    <property type="molecule type" value="Genomic_DNA"/>
</dbReference>
<dbReference type="Gene3D" id="3.40.50.1240">
    <property type="entry name" value="Phosphoglycerate mutase-like"/>
    <property type="match status" value="1"/>
</dbReference>
<name>A0A7Y2M0Z3_9MICO</name>
<evidence type="ECO:0000256" key="1">
    <source>
        <dbReference type="ARBA" id="ARBA00022801"/>
    </source>
</evidence>
<dbReference type="Pfam" id="PF00300">
    <property type="entry name" value="His_Phos_1"/>
    <property type="match status" value="1"/>
</dbReference>